<keyword evidence="3" id="KW-1185">Reference proteome</keyword>
<dbReference type="STRING" id="1314800.A0A1B7NIL4"/>
<accession>A0A1B7NIL4</accession>
<proteinExistence type="predicted"/>
<protein>
    <submittedName>
        <fullName evidence="2">Uncharacterized protein</fullName>
    </submittedName>
</protein>
<dbReference type="Proteomes" id="UP000092154">
    <property type="component" value="Unassembled WGS sequence"/>
</dbReference>
<feature type="region of interest" description="Disordered" evidence="1">
    <location>
        <begin position="1"/>
        <end position="26"/>
    </location>
</feature>
<organism evidence="2 3">
    <name type="scientific">Rhizopogon vinicolor AM-OR11-026</name>
    <dbReference type="NCBI Taxonomy" id="1314800"/>
    <lineage>
        <taxon>Eukaryota</taxon>
        <taxon>Fungi</taxon>
        <taxon>Dikarya</taxon>
        <taxon>Basidiomycota</taxon>
        <taxon>Agaricomycotina</taxon>
        <taxon>Agaricomycetes</taxon>
        <taxon>Agaricomycetidae</taxon>
        <taxon>Boletales</taxon>
        <taxon>Suillineae</taxon>
        <taxon>Rhizopogonaceae</taxon>
        <taxon>Rhizopogon</taxon>
    </lineage>
</organism>
<dbReference type="OrthoDB" id="3233180at2759"/>
<dbReference type="InParanoid" id="A0A1B7NIL4"/>
<gene>
    <name evidence="2" type="ORF">K503DRAFT_3167</name>
</gene>
<evidence type="ECO:0000313" key="2">
    <source>
        <dbReference type="EMBL" id="OAX44755.1"/>
    </source>
</evidence>
<name>A0A1B7NIL4_9AGAM</name>
<dbReference type="AlphaFoldDB" id="A0A1B7NIL4"/>
<sequence>MVCLLAPMSDSETEPESDVSSSLRPLSPTEISTTLAHLVDTPKTDSSESDPISAVDSAIKVLESLDFSLIRKDASLHGAIQESSTTLLEFLHLVLTMSPTSAQDMRRAMESLARILQPSFLKLMFQYRRLFHAIAIQELGAVAPVPIVISWVDAILAKLGDVASRVASAMHDRYYNDDIPEALRKRREEDNLRAAAQLPDRWDSIPSILTSEKASPAAKRLAIRLLVSLYVLQPQLIERSLDSFNITRPDRSDSMVTMLPHLVGFMQHTVVQLSECSPLHAQHQSGTQERMNCAMLLSLFALVDLTSRAKDTDSGAPFRPYTLAAVMRLFRFVMLIDDTLSAQTVVSPCPDLDAPRVVLVLWRHFVPWMWRLLAECNGSDIEAIVFLTTTWLYYAVTLDPQTISTPDSFADGEHGKCMICAYLAWISRLLVYLSSAPRPQRLTTAQTDVLLKICQYFVHWSDSDVLGIRKSSDCCRRLILLFVYLSCLENGHDAGDYVIHAMAKMQPRTLREGWKQVIQEDSSKIYDELEKSMSDSRRQLLKDEPDKTDIRRAKQFLDFFTIGCSSNIQISNQKSIIEFLEATVEYLRRESSAEQLSTLSTSFLSCLTAFQRGQSGIKICDAPLLSDPEIIWQVAMDSATPNLALASSFAFHIVSSRRLPEPLTQLEAWDFLREALLLIASYDYLGDESPLALVVNPSICNALSHLVRHADEHTAEVMQSSPWTSHLQTVLRRIQSSDNHLAEDYSSLLKKRISKPGTDLMNQITRTSDSKELSQAPPTIDIIPCRINGLFHLICVPHS</sequence>
<dbReference type="EMBL" id="KV448122">
    <property type="protein sequence ID" value="OAX44755.1"/>
    <property type="molecule type" value="Genomic_DNA"/>
</dbReference>
<evidence type="ECO:0000313" key="3">
    <source>
        <dbReference type="Proteomes" id="UP000092154"/>
    </source>
</evidence>
<evidence type="ECO:0000256" key="1">
    <source>
        <dbReference type="SAM" id="MobiDB-lite"/>
    </source>
</evidence>
<reference evidence="2 3" key="1">
    <citation type="submission" date="2016-06" db="EMBL/GenBank/DDBJ databases">
        <title>Comparative genomics of the ectomycorrhizal sister species Rhizopogon vinicolor and Rhizopogon vesiculosus (Basidiomycota: Boletales) reveals a divergence of the mating type B locus.</title>
        <authorList>
            <consortium name="DOE Joint Genome Institute"/>
            <person name="Mujic A.B."/>
            <person name="Kuo A."/>
            <person name="Tritt A."/>
            <person name="Lipzen A."/>
            <person name="Chen C."/>
            <person name="Johnson J."/>
            <person name="Sharma A."/>
            <person name="Barry K."/>
            <person name="Grigoriev I.V."/>
            <person name="Spatafora J.W."/>
        </authorList>
    </citation>
    <scope>NUCLEOTIDE SEQUENCE [LARGE SCALE GENOMIC DNA]</scope>
    <source>
        <strain evidence="2 3">AM-OR11-026</strain>
    </source>
</reference>